<dbReference type="PANTHER" id="PTHR10807:SF128">
    <property type="entry name" value="PHOSPHATIDYLINOSITOL-3,5-BISPHOSPHATE 3-PHOSPHATASE"/>
    <property type="match status" value="1"/>
</dbReference>
<sequence length="880" mass="99076">MIHSAILYRPPKNSSLQKDIPNLLLNENHIGHNSNINSPKTSSFQNNEIENLSSLDSEIPWEDRGFIQLKTYDFDFLNVYSFDVEDLHKVFWTIKHQVCKESVEKLHAFFNISEPKQCMDPEYKYGWKLYDVYEEFRRMGIESDLNPNSSSISKWRFSLVNQDFKICPTYPDILVVPSTISDTTLTHASKYRSKGRIPVLCYLFKSNNASISRSSQPLVGLKQARSVQDEKLVESIFATNLHSTKKAVIVDARPTTNAVVNRAVGAGSENMSHYKNCRKLYLGIDNIHVMRSSYDKLFDAIKDAFLFKNKGPFSIRKNNNVGDLSSRKMNSAKNQWLEHISDIISGANEIVCCVLDGEHVLVHCSDGWDRTAQLTSLAQLCLDPFYRTIKGFLILIEKEWVRFGHQFTKRNGLIGIDSRFTVSNSKNPAKFLNNDISPKITNDKNLNTSSRNIKDDTSDNNSKNETPKSQTPQNSEFGIDNFLDTGKFPNIDFKMAGSSIGNFASRTFKGMQSRFTSALIPKNASEDCSTGLGGSDVSNSNFDLTNRSNKHGSYSNNSLFGSNPNNETCPVFSQFLDCVYQILRVNESSFEFNDDFLIDLNKNVNSCRFGDLLCDNIKERYNLKIYDRTPSMYAHYLSEILDNDGDNISSQNQNPKKSRFINSSYDTKNSDLDCIIPSSSNLELWSTYYLQHLISPNSSINSPLGTNVTSTPQKNTALTPILTSDPSVENNLSNIKISSNELHIDTSINSSHQSHQENIPYSSPVELISPLSQKGSTAMIPSEDSITSISQQIADSISESVQIVDNVPAPNTQSPEEPLIDSAEYRPEIPRTASGNYLNSLSDVIVKKDEISKFNLDYRLDEESPTSKSNFADEIVNPWL</sequence>
<dbReference type="Pfam" id="PF06602">
    <property type="entry name" value="Myotub-related"/>
    <property type="match status" value="1"/>
</dbReference>
<protein>
    <submittedName>
        <fullName evidence="5">Phosphoinositide 3-phosphatase</fullName>
    </submittedName>
</protein>
<comment type="caution">
    <text evidence="5">The sequence shown here is derived from an EMBL/GenBank/DDBJ whole genome shotgun (WGS) entry which is preliminary data.</text>
</comment>
<dbReference type="GO" id="GO:0046856">
    <property type="term" value="P:phosphatidylinositol dephosphorylation"/>
    <property type="evidence" value="ECO:0007669"/>
    <property type="project" value="TreeGrafter"/>
</dbReference>
<name>A0A1R0GL63_9FUNG</name>
<dbReference type="GO" id="GO:0005737">
    <property type="term" value="C:cytoplasm"/>
    <property type="evidence" value="ECO:0007669"/>
    <property type="project" value="TreeGrafter"/>
</dbReference>
<dbReference type="Proteomes" id="UP000187455">
    <property type="component" value="Unassembled WGS sequence"/>
</dbReference>
<dbReference type="PANTHER" id="PTHR10807">
    <property type="entry name" value="MYOTUBULARIN-RELATED"/>
    <property type="match status" value="1"/>
</dbReference>
<evidence type="ECO:0000256" key="3">
    <source>
        <dbReference type="SAM" id="MobiDB-lite"/>
    </source>
</evidence>
<feature type="region of interest" description="Disordered" evidence="3">
    <location>
        <begin position="442"/>
        <end position="479"/>
    </location>
</feature>
<feature type="binding site" evidence="2">
    <location>
        <begin position="286"/>
        <end position="287"/>
    </location>
    <ligand>
        <name>substrate</name>
    </ligand>
</feature>
<dbReference type="EMBL" id="LSSL01007772">
    <property type="protein sequence ID" value="OLY77619.1"/>
    <property type="molecule type" value="Genomic_DNA"/>
</dbReference>
<feature type="compositionally biased region" description="Polar residues" evidence="3">
    <location>
        <begin position="459"/>
        <end position="476"/>
    </location>
</feature>
<dbReference type="SUPFAM" id="SSF52799">
    <property type="entry name" value="(Phosphotyrosine protein) phosphatases II"/>
    <property type="match status" value="1"/>
</dbReference>
<dbReference type="InterPro" id="IPR016130">
    <property type="entry name" value="Tyr_Pase_AS"/>
</dbReference>
<dbReference type="InterPro" id="IPR010569">
    <property type="entry name" value="Myotubularin-like_Pase_dom"/>
</dbReference>
<feature type="active site" description="Phosphocysteine intermediate" evidence="1">
    <location>
        <position position="364"/>
    </location>
</feature>
<evidence type="ECO:0000259" key="4">
    <source>
        <dbReference type="PROSITE" id="PS51339"/>
    </source>
</evidence>
<feature type="compositionally biased region" description="Polar residues" evidence="3">
    <location>
        <begin position="442"/>
        <end position="451"/>
    </location>
</feature>
<dbReference type="InterPro" id="IPR030564">
    <property type="entry name" value="Myotubularin"/>
</dbReference>
<feature type="domain" description="Myotubularin phosphatase" evidence="4">
    <location>
        <begin position="126"/>
        <end position="689"/>
    </location>
</feature>
<dbReference type="InterPro" id="IPR029021">
    <property type="entry name" value="Prot-tyrosine_phosphatase-like"/>
</dbReference>
<accession>A0A1R0GL63</accession>
<dbReference type="GO" id="GO:0004438">
    <property type="term" value="F:phosphatidylinositol-3-phosphate phosphatase activity"/>
    <property type="evidence" value="ECO:0007669"/>
    <property type="project" value="TreeGrafter"/>
</dbReference>
<evidence type="ECO:0000256" key="1">
    <source>
        <dbReference type="PIRSR" id="PIRSR630564-1"/>
    </source>
</evidence>
<dbReference type="STRING" id="133383.A0A1R0GL63"/>
<proteinExistence type="predicted"/>
<dbReference type="AlphaFoldDB" id="A0A1R0GL63"/>
<gene>
    <name evidence="5" type="ORF">AYI68_g8347</name>
</gene>
<dbReference type="PROSITE" id="PS00383">
    <property type="entry name" value="TYR_PHOSPHATASE_1"/>
    <property type="match status" value="1"/>
</dbReference>
<reference evidence="5 6" key="1">
    <citation type="journal article" date="2016" name="Mol. Biol. Evol.">
        <title>Genome-Wide Survey of Gut Fungi (Harpellales) Reveals the First Horizontally Transferred Ubiquitin Gene from a Mosquito Host.</title>
        <authorList>
            <person name="Wang Y."/>
            <person name="White M.M."/>
            <person name="Kvist S."/>
            <person name="Moncalvo J.M."/>
        </authorList>
    </citation>
    <scope>NUCLEOTIDE SEQUENCE [LARGE SCALE GENOMIC DNA]</scope>
    <source>
        <strain evidence="5 6">ALG-7-W6</strain>
    </source>
</reference>
<keyword evidence="6" id="KW-1185">Reference proteome</keyword>
<evidence type="ECO:0000256" key="2">
    <source>
        <dbReference type="PIRSR" id="PIRSR630564-2"/>
    </source>
</evidence>
<dbReference type="PROSITE" id="PS51339">
    <property type="entry name" value="PPASE_MYOTUBULARIN"/>
    <property type="match status" value="1"/>
</dbReference>
<organism evidence="5 6">
    <name type="scientific">Smittium mucronatum</name>
    <dbReference type="NCBI Taxonomy" id="133383"/>
    <lineage>
        <taxon>Eukaryota</taxon>
        <taxon>Fungi</taxon>
        <taxon>Fungi incertae sedis</taxon>
        <taxon>Zoopagomycota</taxon>
        <taxon>Kickxellomycotina</taxon>
        <taxon>Harpellomycetes</taxon>
        <taxon>Harpellales</taxon>
        <taxon>Legeriomycetaceae</taxon>
        <taxon>Smittium</taxon>
    </lineage>
</organism>
<dbReference type="GO" id="GO:0016020">
    <property type="term" value="C:membrane"/>
    <property type="evidence" value="ECO:0007669"/>
    <property type="project" value="TreeGrafter"/>
</dbReference>
<dbReference type="OrthoDB" id="271628at2759"/>
<feature type="binding site" evidence="2">
    <location>
        <begin position="364"/>
        <end position="370"/>
    </location>
    <ligand>
        <name>substrate</name>
    </ligand>
</feature>
<evidence type="ECO:0000313" key="5">
    <source>
        <dbReference type="EMBL" id="OLY77619.1"/>
    </source>
</evidence>
<evidence type="ECO:0000313" key="6">
    <source>
        <dbReference type="Proteomes" id="UP000187455"/>
    </source>
</evidence>